<evidence type="ECO:0000256" key="1">
    <source>
        <dbReference type="ARBA" id="ARBA00005375"/>
    </source>
</evidence>
<comment type="similarity">
    <text evidence="1">Belongs to the histidine acid phosphatase family.</text>
</comment>
<dbReference type="InterPro" id="IPR038407">
    <property type="entry name" value="v-SNARE_N_sf"/>
</dbReference>
<dbReference type="GO" id="GO:0016020">
    <property type="term" value="C:membrane"/>
    <property type="evidence" value="ECO:0007669"/>
    <property type="project" value="InterPro"/>
</dbReference>
<dbReference type="InterPro" id="IPR010989">
    <property type="entry name" value="SNARE"/>
</dbReference>
<evidence type="ECO:0000256" key="2">
    <source>
        <dbReference type="ARBA" id="ARBA00007151"/>
    </source>
</evidence>
<comment type="similarity">
    <text evidence="2">Belongs to the universal ribosomal protein uS7 family.</text>
</comment>
<dbReference type="InterPro" id="IPR029033">
    <property type="entry name" value="His_PPase_superfam"/>
</dbReference>
<dbReference type="Proteomes" id="UP000887561">
    <property type="component" value="Unplaced"/>
</dbReference>
<dbReference type="PANTHER" id="PTHR11567">
    <property type="entry name" value="ACID PHOSPHATASE-RELATED"/>
    <property type="match status" value="1"/>
</dbReference>
<reference evidence="9" key="1">
    <citation type="submission" date="2022-11" db="UniProtKB">
        <authorList>
            <consortium name="WormBaseParasite"/>
        </authorList>
    </citation>
    <scope>IDENTIFICATION</scope>
</reference>
<evidence type="ECO:0000313" key="8">
    <source>
        <dbReference type="Proteomes" id="UP000887561"/>
    </source>
</evidence>
<dbReference type="GO" id="GO:1990904">
    <property type="term" value="C:ribonucleoprotein complex"/>
    <property type="evidence" value="ECO:0007669"/>
    <property type="project" value="UniProtKB-KW"/>
</dbReference>
<name>A0A915MUP0_MELJA</name>
<feature type="coiled-coil region" evidence="5">
    <location>
        <begin position="658"/>
        <end position="692"/>
    </location>
</feature>
<dbReference type="GO" id="GO:0016791">
    <property type="term" value="F:phosphatase activity"/>
    <property type="evidence" value="ECO:0007669"/>
    <property type="project" value="UniProtKB-ARBA"/>
</dbReference>
<dbReference type="WBParaSite" id="scaffold5716_cov223.g9882">
    <property type="protein sequence ID" value="scaffold5716_cov223.g9882"/>
    <property type="gene ID" value="scaffold5716_cov223.g9882"/>
</dbReference>
<evidence type="ECO:0000259" key="7">
    <source>
        <dbReference type="Pfam" id="PF00177"/>
    </source>
</evidence>
<dbReference type="InterPro" id="IPR000560">
    <property type="entry name" value="His_Pase_clade-2"/>
</dbReference>
<evidence type="ECO:0000256" key="6">
    <source>
        <dbReference type="SAM" id="MobiDB-lite"/>
    </source>
</evidence>
<dbReference type="SUPFAM" id="SSF47661">
    <property type="entry name" value="t-snare proteins"/>
    <property type="match status" value="1"/>
</dbReference>
<dbReference type="Pfam" id="PF00177">
    <property type="entry name" value="Ribosomal_S7"/>
    <property type="match status" value="1"/>
</dbReference>
<proteinExistence type="inferred from homology"/>
<dbReference type="CDD" id="cd07061">
    <property type="entry name" value="HP_HAP_like"/>
    <property type="match status" value="1"/>
</dbReference>
<dbReference type="Pfam" id="PF12352">
    <property type="entry name" value="V-SNARE_C"/>
    <property type="match status" value="1"/>
</dbReference>
<accession>A0A915MUP0</accession>
<dbReference type="SUPFAM" id="SSF47973">
    <property type="entry name" value="Ribosomal protein S7"/>
    <property type="match status" value="1"/>
</dbReference>
<dbReference type="SUPFAM" id="SSF58038">
    <property type="entry name" value="SNARE fusion complex"/>
    <property type="match status" value="1"/>
</dbReference>
<dbReference type="Gene3D" id="3.40.50.1240">
    <property type="entry name" value="Phosphoglycerate mutase-like"/>
    <property type="match status" value="2"/>
</dbReference>
<keyword evidence="8" id="KW-1185">Reference proteome</keyword>
<evidence type="ECO:0000256" key="3">
    <source>
        <dbReference type="ARBA" id="ARBA00022980"/>
    </source>
</evidence>
<dbReference type="FunFam" id="1.20.5.110:FF:000078">
    <property type="entry name" value="Vesicle transport through interaction with t-SNAREs 1A"/>
    <property type="match status" value="1"/>
</dbReference>
<evidence type="ECO:0000256" key="4">
    <source>
        <dbReference type="ARBA" id="ARBA00023274"/>
    </source>
</evidence>
<dbReference type="Pfam" id="PF00328">
    <property type="entry name" value="His_Phos_2"/>
    <property type="match status" value="2"/>
</dbReference>
<keyword evidence="3" id="KW-0689">Ribosomal protein</keyword>
<keyword evidence="4" id="KW-0687">Ribonucleoprotein</keyword>
<dbReference type="InterPro" id="IPR050645">
    <property type="entry name" value="Histidine_acid_phosphatase"/>
</dbReference>
<dbReference type="AlphaFoldDB" id="A0A915MUP0"/>
<keyword evidence="5" id="KW-0175">Coiled coil</keyword>
<sequence>MSGNSKKPKKQQIPIKNKFNPPPPPKKAGRRKNPPKEELEEEPETYLNENDLDALFVDAAEAIDNTEEEFYKRPEPPPDFEKCNFDEDTYRCIYCNLNCIYARTDRHLKTKRHLVLKQAHEESDKHKNPKNDNPYPVNCPNDGCYTASSLGKKYVYCIDCKKDLINLKRVLWPHMLSLAHQNAQTGGFANKHRLSNSQLNRRKSVGLVVKVAEEESSSSEESEDDDIISTSSLGKDESFSRYLELKKTFKDLCYCIYCKEHFRLVRRERHLDLQKHVLNKQNYKENEKNKGRSNFNEDETFGPTNCFVKSKEGKKLAFCIYCKTSYSTKRKSNLIDHVKTTKHRLALVAVKGETIQQNSNEEVIILNGNEEEIEELSDDSCGIIGRDDAEDSDSSISLDELESMSFTFVRVKLIALTNKYFGARFLSTTAVKLSVFDPNQWCDPIVSIEQLNKPLPEDDPRRYLYPKQMESNKTPVFYRNEIVDRMVNIMMVKGKKQLIRTEIYGALEIIKRVQYKKWLDEKDEKKKAKIILDPFEVANLAILNCRPIMELRPVGRTGTVYQVPYPISENYSIFRALKMMRIILREKCKHGQNRFRMTSTMTALLNDFEQRYSINTAGLYLSKFLFIGERSWLLMDVEDLLEQMELSVREIEPSNPDRSKYDLRVKSYKSDKKQLEAELRKAVDRIRNVADRDELLAFNDASVNVDQQDKLIENTERLDAGARKLQNCERITIETEQIGEQVLGNLSLQRETLTRNRDRMREANSDLGRSNRIVSQMIRRVIQNRLVLLVVFVVLMFSLLYLGPSKLPYPGDPYDESFWPRGWNQLTNLGMQQMNELGQFLRQRYVEDWPFLSSSYDPDEVFVQSSDSKRALVSAQALLHGLYPVIDPDDQFDPNLNWLPIAVHSTGANNEARIFFIIAHNLTQPAWVERRWPQYGNWSTLELVTELRRLERINEFNRPEMAYLMGGYLLGDWINRAEKVINSKSPNEAEKAVLYSSHDGTLQALLSLMGQKFDKLVPYASTICMEILKNDTFHIEMFYRHSGLVQHLNFPDCPLIQCPAEILIKSLRSRAIFERKRLYHLCGSGDAYC</sequence>
<dbReference type="Gene3D" id="1.20.58.400">
    <property type="entry name" value="t-snare proteins"/>
    <property type="match status" value="1"/>
</dbReference>
<evidence type="ECO:0000256" key="5">
    <source>
        <dbReference type="SAM" id="Coils"/>
    </source>
</evidence>
<dbReference type="GO" id="GO:0005840">
    <property type="term" value="C:ribosome"/>
    <property type="evidence" value="ECO:0007669"/>
    <property type="project" value="UniProtKB-KW"/>
</dbReference>
<protein>
    <recommendedName>
        <fullName evidence="7">Small ribosomal subunit protein uS7 domain-containing protein</fullName>
    </recommendedName>
</protein>
<dbReference type="PANTHER" id="PTHR11567:SF210">
    <property type="entry name" value="ACID PHOSPHATASE 5-RELATED"/>
    <property type="match status" value="1"/>
</dbReference>
<dbReference type="InterPro" id="IPR036823">
    <property type="entry name" value="Ribosomal_uS7_dom_sf"/>
</dbReference>
<dbReference type="CDD" id="cd15891">
    <property type="entry name" value="SNARE_Vti1a"/>
    <property type="match status" value="1"/>
</dbReference>
<feature type="domain" description="Small ribosomal subunit protein uS7" evidence="7">
    <location>
        <begin position="462"/>
        <end position="590"/>
    </location>
</feature>
<dbReference type="Gene3D" id="1.20.5.110">
    <property type="match status" value="1"/>
</dbReference>
<evidence type="ECO:0000313" key="9">
    <source>
        <dbReference type="WBParaSite" id="scaffold5716_cov223.g9882"/>
    </source>
</evidence>
<dbReference type="SUPFAM" id="SSF53254">
    <property type="entry name" value="Phosphoglycerate mutase-like"/>
    <property type="match status" value="1"/>
</dbReference>
<dbReference type="GO" id="GO:0016192">
    <property type="term" value="P:vesicle-mediated transport"/>
    <property type="evidence" value="ECO:0007669"/>
    <property type="project" value="InterPro"/>
</dbReference>
<organism evidence="8 9">
    <name type="scientific">Meloidogyne javanica</name>
    <name type="common">Root-knot nematode worm</name>
    <dbReference type="NCBI Taxonomy" id="6303"/>
    <lineage>
        <taxon>Eukaryota</taxon>
        <taxon>Metazoa</taxon>
        <taxon>Ecdysozoa</taxon>
        <taxon>Nematoda</taxon>
        <taxon>Chromadorea</taxon>
        <taxon>Rhabditida</taxon>
        <taxon>Tylenchina</taxon>
        <taxon>Tylenchomorpha</taxon>
        <taxon>Tylenchoidea</taxon>
        <taxon>Meloidogynidae</taxon>
        <taxon>Meloidogyninae</taxon>
        <taxon>Meloidogyne</taxon>
        <taxon>Meloidogyne incognita group</taxon>
    </lineage>
</organism>
<dbReference type="Gene3D" id="1.10.455.10">
    <property type="entry name" value="Ribosomal protein S7 domain"/>
    <property type="match status" value="1"/>
</dbReference>
<dbReference type="InterPro" id="IPR023798">
    <property type="entry name" value="Ribosomal_uS7_dom"/>
</dbReference>
<feature type="compositionally biased region" description="Basic residues" evidence="6">
    <location>
        <begin position="1"/>
        <end position="10"/>
    </location>
</feature>
<feature type="region of interest" description="Disordered" evidence="6">
    <location>
        <begin position="1"/>
        <end position="51"/>
    </location>
</feature>